<accession>A0AAV6VYQ8</accession>
<sequence length="157" mass="17700">MLRNTNWNSSRGRPDRYRSSSEQNKSTFCFEILVKTSATEIHKIPIFLKLISLTINCCRCESFRKHSLEEQSRCSTTEPPTLECRRGPCVTVPTVKIERHKISAINLATLTSPQVTEKSSFVVFSDAAYPRETDDSKISRSSGKYHGRSLVGDGRGL</sequence>
<keyword evidence="3" id="KW-1185">Reference proteome</keyword>
<dbReference type="EMBL" id="JAFNEN010000012">
    <property type="protein sequence ID" value="KAG8200868.1"/>
    <property type="molecule type" value="Genomic_DNA"/>
</dbReference>
<dbReference type="Proteomes" id="UP000827092">
    <property type="component" value="Unassembled WGS sequence"/>
</dbReference>
<feature type="region of interest" description="Disordered" evidence="1">
    <location>
        <begin position="1"/>
        <end position="20"/>
    </location>
</feature>
<gene>
    <name evidence="2" type="ORF">JTE90_015773</name>
</gene>
<name>A0AAV6VYQ8_9ARAC</name>
<dbReference type="AlphaFoldDB" id="A0AAV6VYQ8"/>
<feature type="compositionally biased region" description="Polar residues" evidence="1">
    <location>
        <begin position="1"/>
        <end position="11"/>
    </location>
</feature>
<organism evidence="2 3">
    <name type="scientific">Oedothorax gibbosus</name>
    <dbReference type="NCBI Taxonomy" id="931172"/>
    <lineage>
        <taxon>Eukaryota</taxon>
        <taxon>Metazoa</taxon>
        <taxon>Ecdysozoa</taxon>
        <taxon>Arthropoda</taxon>
        <taxon>Chelicerata</taxon>
        <taxon>Arachnida</taxon>
        <taxon>Araneae</taxon>
        <taxon>Araneomorphae</taxon>
        <taxon>Entelegynae</taxon>
        <taxon>Araneoidea</taxon>
        <taxon>Linyphiidae</taxon>
        <taxon>Erigoninae</taxon>
        <taxon>Oedothorax</taxon>
    </lineage>
</organism>
<comment type="caution">
    <text evidence="2">The sequence shown here is derived from an EMBL/GenBank/DDBJ whole genome shotgun (WGS) entry which is preliminary data.</text>
</comment>
<evidence type="ECO:0000313" key="3">
    <source>
        <dbReference type="Proteomes" id="UP000827092"/>
    </source>
</evidence>
<feature type="region of interest" description="Disordered" evidence="1">
    <location>
        <begin position="133"/>
        <end position="157"/>
    </location>
</feature>
<evidence type="ECO:0000313" key="2">
    <source>
        <dbReference type="EMBL" id="KAG8200868.1"/>
    </source>
</evidence>
<evidence type="ECO:0000256" key="1">
    <source>
        <dbReference type="SAM" id="MobiDB-lite"/>
    </source>
</evidence>
<proteinExistence type="predicted"/>
<protein>
    <submittedName>
        <fullName evidence="2">Uncharacterized protein</fullName>
    </submittedName>
</protein>
<reference evidence="2 3" key="1">
    <citation type="journal article" date="2022" name="Nat. Ecol. Evol.">
        <title>A masculinizing supergene underlies an exaggerated male reproductive morph in a spider.</title>
        <authorList>
            <person name="Hendrickx F."/>
            <person name="De Corte Z."/>
            <person name="Sonet G."/>
            <person name="Van Belleghem S.M."/>
            <person name="Kostlbacher S."/>
            <person name="Vangestel C."/>
        </authorList>
    </citation>
    <scope>NUCLEOTIDE SEQUENCE [LARGE SCALE GENOMIC DNA]</scope>
    <source>
        <strain evidence="2">W744_W776</strain>
    </source>
</reference>